<organism evidence="3 4">
    <name type="scientific">Rothia kristinae</name>
    <dbReference type="NCBI Taxonomy" id="37923"/>
    <lineage>
        <taxon>Bacteria</taxon>
        <taxon>Bacillati</taxon>
        <taxon>Actinomycetota</taxon>
        <taxon>Actinomycetes</taxon>
        <taxon>Micrococcales</taxon>
        <taxon>Micrococcaceae</taxon>
        <taxon>Rothia</taxon>
    </lineage>
</organism>
<dbReference type="RefSeq" id="WP_198490126.1">
    <property type="nucleotide sequence ID" value="NZ_CP066078.1"/>
</dbReference>
<sequence>MSPLSLPPRRTPSRARTVPWGIRWRSRITRRARSLGVLLLIAGALSTLLLPSGSGADGGAEVLVAAGDQPVGHVLTAEDLRIVDAAGGFAASADAPDARRLREELEGAVLAVPVRSGQQLASGMVLGPGLAEHLPEGQVATSVRARDPQALALLRVGGPVTVIGATAEGGAVEVAGTLLWAPRGAAESTTGLGGGEEPTSRLALVAVTPQDARRLAGLSGEATVVMGAASPATGESAESPTASSADVP</sequence>
<dbReference type="Pfam" id="PF08666">
    <property type="entry name" value="SAF"/>
    <property type="match status" value="1"/>
</dbReference>
<proteinExistence type="predicted"/>
<dbReference type="CDD" id="cd11614">
    <property type="entry name" value="SAF_CpaB_FlgA_like"/>
    <property type="match status" value="1"/>
</dbReference>
<feature type="region of interest" description="Disordered" evidence="1">
    <location>
        <begin position="229"/>
        <end position="248"/>
    </location>
</feature>
<evidence type="ECO:0000259" key="2">
    <source>
        <dbReference type="SMART" id="SM00858"/>
    </source>
</evidence>
<name>A0A7T4MT83_9MICC</name>
<gene>
    <name evidence="3" type="ORF">I6H58_09525</name>
</gene>
<evidence type="ECO:0000256" key="1">
    <source>
        <dbReference type="SAM" id="MobiDB-lite"/>
    </source>
</evidence>
<dbReference type="SMART" id="SM00858">
    <property type="entry name" value="SAF"/>
    <property type="match status" value="1"/>
</dbReference>
<feature type="compositionally biased region" description="Polar residues" evidence="1">
    <location>
        <begin position="236"/>
        <end position="248"/>
    </location>
</feature>
<accession>A0A7T4MT83</accession>
<protein>
    <submittedName>
        <fullName evidence="3">SAF domain-containing protein</fullName>
    </submittedName>
</protein>
<dbReference type="Proteomes" id="UP000595221">
    <property type="component" value="Chromosome"/>
</dbReference>
<feature type="domain" description="SAF" evidence="2">
    <location>
        <begin position="60"/>
        <end position="126"/>
    </location>
</feature>
<dbReference type="EMBL" id="CP066078">
    <property type="protein sequence ID" value="QQC59171.1"/>
    <property type="molecule type" value="Genomic_DNA"/>
</dbReference>
<reference evidence="3 4" key="1">
    <citation type="submission" date="2020-12" db="EMBL/GenBank/DDBJ databases">
        <title>FDA dAtabase for Regulatory Grade micrObial Sequences (FDA-ARGOS): Supporting development and validation of Infectious Disease Dx tests.</title>
        <authorList>
            <person name="Sproer C."/>
            <person name="Gronow S."/>
            <person name="Severitt S."/>
            <person name="Schroder I."/>
            <person name="Tallon L."/>
            <person name="Sadzewicz L."/>
            <person name="Zhao X."/>
            <person name="Boylan J."/>
            <person name="Ott S."/>
            <person name="Bowen H."/>
            <person name="Vavikolanu K."/>
            <person name="Mehta A."/>
            <person name="Aluvathingal J."/>
            <person name="Nadendla S."/>
            <person name="Lowell S."/>
            <person name="Myers T."/>
            <person name="Yan Y."/>
            <person name="Sichtig H."/>
        </authorList>
    </citation>
    <scope>NUCLEOTIDE SEQUENCE [LARGE SCALE GENOMIC DNA]</scope>
    <source>
        <strain evidence="3 4">FDAARGOS_1001</strain>
    </source>
</reference>
<evidence type="ECO:0000313" key="3">
    <source>
        <dbReference type="EMBL" id="QQC59171.1"/>
    </source>
</evidence>
<dbReference type="AlphaFoldDB" id="A0A7T4MT83"/>
<evidence type="ECO:0000313" key="4">
    <source>
        <dbReference type="Proteomes" id="UP000595221"/>
    </source>
</evidence>
<dbReference type="InterPro" id="IPR013974">
    <property type="entry name" value="SAF"/>
</dbReference>